<name>D7FXQ4_ECTSI</name>
<evidence type="ECO:0000256" key="2">
    <source>
        <dbReference type="ARBA" id="ARBA00023163"/>
    </source>
</evidence>
<dbReference type="InterPro" id="IPR009057">
    <property type="entry name" value="Homeodomain-like_sf"/>
</dbReference>
<dbReference type="CDD" id="cd00167">
    <property type="entry name" value="SANT"/>
    <property type="match status" value="1"/>
</dbReference>
<keyword evidence="2" id="KW-0804">Transcription</keyword>
<feature type="region of interest" description="Disordered" evidence="4">
    <location>
        <begin position="108"/>
        <end position="156"/>
    </location>
</feature>
<proteinExistence type="predicted"/>
<dbReference type="AlphaFoldDB" id="D7FXQ4"/>
<sequence>MQIRRNKGRWTHEEHAEFLRGVELFKRSDLEAVASMLPTRTILQVRTHAQKYFDKVDKGEPFPNEPYPSQYDRAAGRAGVAAGAYMYSAPKHEPQQKQDLHHLRRHQLREQQHAAGSAEASGSRRPLLVSHSEEQQRTAAAATPAGPPKGGGTGGKSMWLPHAACTQAYGDTSDANNVVAGGRSGGGVRVSGGSSGQSLFPNWSNSAGAAACAPGWFSDNNGDPSGAAPMPMPTPMPVAPDLNHGGGFDGGNFKLNSMAFCPSARFLDELQGSGGDPGKGFAYDESFQQPQEQEENFPVGALVDMPLDMLLLYGDSGDGGSVADGDGGCVNIDLEFDTVNGFGLL</sequence>
<dbReference type="EMBL" id="FN649732">
    <property type="protein sequence ID" value="CBJ26421.1"/>
    <property type="molecule type" value="Genomic_DNA"/>
</dbReference>
<evidence type="ECO:0000259" key="5">
    <source>
        <dbReference type="PROSITE" id="PS51294"/>
    </source>
</evidence>
<dbReference type="PANTHER" id="PTHR12802">
    <property type="entry name" value="SWI/SNF COMPLEX-RELATED"/>
    <property type="match status" value="1"/>
</dbReference>
<dbReference type="Proteomes" id="UP000002630">
    <property type="component" value="Linkage Group LG07"/>
</dbReference>
<dbReference type="InParanoid" id="D7FXQ4"/>
<evidence type="ECO:0000256" key="4">
    <source>
        <dbReference type="SAM" id="MobiDB-lite"/>
    </source>
</evidence>
<evidence type="ECO:0000313" key="6">
    <source>
        <dbReference type="EMBL" id="CBJ26421.1"/>
    </source>
</evidence>
<feature type="compositionally biased region" description="Low complexity" evidence="4">
    <location>
        <begin position="114"/>
        <end position="123"/>
    </location>
</feature>
<accession>D7FXQ4</accession>
<evidence type="ECO:0000313" key="7">
    <source>
        <dbReference type="Proteomes" id="UP000002630"/>
    </source>
</evidence>
<dbReference type="STRING" id="2880.D7FXQ4"/>
<gene>
    <name evidence="6" type="ORF">Esi_0033_0013</name>
</gene>
<feature type="domain" description="HTH myb-type" evidence="5">
    <location>
        <begin position="1"/>
        <end position="57"/>
    </location>
</feature>
<evidence type="ECO:0000256" key="1">
    <source>
        <dbReference type="ARBA" id="ARBA00023015"/>
    </source>
</evidence>
<dbReference type="PROSITE" id="PS51294">
    <property type="entry name" value="HTH_MYB"/>
    <property type="match status" value="1"/>
</dbReference>
<dbReference type="InterPro" id="IPR001005">
    <property type="entry name" value="SANT/Myb"/>
</dbReference>
<dbReference type="Pfam" id="PF00249">
    <property type="entry name" value="Myb_DNA-binding"/>
    <property type="match status" value="1"/>
</dbReference>
<dbReference type="OrthoDB" id="118550at2759"/>
<keyword evidence="7" id="KW-1185">Reference proteome</keyword>
<organism evidence="6 7">
    <name type="scientific">Ectocarpus siliculosus</name>
    <name type="common">Brown alga</name>
    <name type="synonym">Conferva siliculosa</name>
    <dbReference type="NCBI Taxonomy" id="2880"/>
    <lineage>
        <taxon>Eukaryota</taxon>
        <taxon>Sar</taxon>
        <taxon>Stramenopiles</taxon>
        <taxon>Ochrophyta</taxon>
        <taxon>PX clade</taxon>
        <taxon>Phaeophyceae</taxon>
        <taxon>Ectocarpales</taxon>
        <taxon>Ectocarpaceae</taxon>
        <taxon>Ectocarpus</taxon>
    </lineage>
</organism>
<keyword evidence="1" id="KW-0805">Transcription regulation</keyword>
<dbReference type="InterPro" id="IPR006447">
    <property type="entry name" value="Myb_dom_plants"/>
</dbReference>
<dbReference type="SUPFAM" id="SSF46689">
    <property type="entry name" value="Homeodomain-like"/>
    <property type="match status" value="1"/>
</dbReference>
<reference evidence="6 7" key="1">
    <citation type="journal article" date="2010" name="Nature">
        <title>The Ectocarpus genome and the independent evolution of multicellularity in brown algae.</title>
        <authorList>
            <person name="Cock J.M."/>
            <person name="Sterck L."/>
            <person name="Rouze P."/>
            <person name="Scornet D."/>
            <person name="Allen A.E."/>
            <person name="Amoutzias G."/>
            <person name="Anthouard V."/>
            <person name="Artiguenave F."/>
            <person name="Aury J.M."/>
            <person name="Badger J.H."/>
            <person name="Beszteri B."/>
            <person name="Billiau K."/>
            <person name="Bonnet E."/>
            <person name="Bothwell J.H."/>
            <person name="Bowler C."/>
            <person name="Boyen C."/>
            <person name="Brownlee C."/>
            <person name="Carrano C.J."/>
            <person name="Charrier B."/>
            <person name="Cho G.Y."/>
            <person name="Coelho S.M."/>
            <person name="Collen J."/>
            <person name="Corre E."/>
            <person name="Da Silva C."/>
            <person name="Delage L."/>
            <person name="Delaroque N."/>
            <person name="Dittami S.M."/>
            <person name="Doulbeau S."/>
            <person name="Elias M."/>
            <person name="Farnham G."/>
            <person name="Gachon C.M."/>
            <person name="Gschloessl B."/>
            <person name="Heesch S."/>
            <person name="Jabbari K."/>
            <person name="Jubin C."/>
            <person name="Kawai H."/>
            <person name="Kimura K."/>
            <person name="Kloareg B."/>
            <person name="Kupper F.C."/>
            <person name="Lang D."/>
            <person name="Le Bail A."/>
            <person name="Leblanc C."/>
            <person name="Lerouge P."/>
            <person name="Lohr M."/>
            <person name="Lopez P.J."/>
            <person name="Martens C."/>
            <person name="Maumus F."/>
            <person name="Michel G."/>
            <person name="Miranda-Saavedra D."/>
            <person name="Morales J."/>
            <person name="Moreau H."/>
            <person name="Motomura T."/>
            <person name="Nagasato C."/>
            <person name="Napoli C.A."/>
            <person name="Nelson D.R."/>
            <person name="Nyvall-Collen P."/>
            <person name="Peters A.F."/>
            <person name="Pommier C."/>
            <person name="Potin P."/>
            <person name="Poulain J."/>
            <person name="Quesneville H."/>
            <person name="Read B."/>
            <person name="Rensing S.A."/>
            <person name="Ritter A."/>
            <person name="Rousvoal S."/>
            <person name="Samanta M."/>
            <person name="Samson G."/>
            <person name="Schroeder D.C."/>
            <person name="Segurens B."/>
            <person name="Strittmatter M."/>
            <person name="Tonon T."/>
            <person name="Tregear J.W."/>
            <person name="Valentin K."/>
            <person name="von Dassow P."/>
            <person name="Yamagishi T."/>
            <person name="Van de Peer Y."/>
            <person name="Wincker P."/>
        </authorList>
    </citation>
    <scope>NUCLEOTIDE SEQUENCE [LARGE SCALE GENOMIC DNA]</scope>
    <source>
        <strain evidence="7">Ec32 / CCAP1310/4</strain>
    </source>
</reference>
<dbReference type="GO" id="GO:0003677">
    <property type="term" value="F:DNA binding"/>
    <property type="evidence" value="ECO:0007669"/>
    <property type="project" value="InterPro"/>
</dbReference>
<dbReference type="EMBL" id="FN648520">
    <property type="protein sequence ID" value="CBJ26421.1"/>
    <property type="molecule type" value="Genomic_DNA"/>
</dbReference>
<keyword evidence="3" id="KW-0539">Nucleus</keyword>
<dbReference type="SMART" id="SM00717">
    <property type="entry name" value="SANT"/>
    <property type="match status" value="1"/>
</dbReference>
<dbReference type="NCBIfam" id="TIGR01557">
    <property type="entry name" value="myb_SHAQKYF"/>
    <property type="match status" value="1"/>
</dbReference>
<protein>
    <recommendedName>
        <fullName evidence="5">HTH myb-type domain-containing protein</fullName>
    </recommendedName>
</protein>
<evidence type="ECO:0000256" key="3">
    <source>
        <dbReference type="ARBA" id="ARBA00023242"/>
    </source>
</evidence>
<dbReference type="Gene3D" id="1.10.10.60">
    <property type="entry name" value="Homeodomain-like"/>
    <property type="match status" value="1"/>
</dbReference>
<dbReference type="InterPro" id="IPR017930">
    <property type="entry name" value="Myb_dom"/>
</dbReference>